<keyword evidence="11" id="KW-1185">Reference proteome</keyword>
<feature type="domain" description="EGF-like" evidence="10">
    <location>
        <begin position="8"/>
        <end position="46"/>
    </location>
</feature>
<name>A0AAJ7L956_9ACAR</name>
<dbReference type="Gene3D" id="2.10.25.10">
    <property type="entry name" value="Laminin"/>
    <property type="match status" value="1"/>
</dbReference>
<evidence type="ECO:0000256" key="2">
    <source>
        <dbReference type="ARBA" id="ARBA00022536"/>
    </source>
</evidence>
<dbReference type="PRINTS" id="PR00010">
    <property type="entry name" value="EGFBLOOD"/>
</dbReference>
<dbReference type="GO" id="GO:0001764">
    <property type="term" value="P:neuron migration"/>
    <property type="evidence" value="ECO:0007669"/>
    <property type="project" value="UniProtKB-ARBA"/>
</dbReference>
<dbReference type="SMART" id="SM00181">
    <property type="entry name" value="EGF"/>
    <property type="match status" value="1"/>
</dbReference>
<dbReference type="GO" id="GO:0016358">
    <property type="term" value="P:dendrite development"/>
    <property type="evidence" value="ECO:0007669"/>
    <property type="project" value="UniProtKB-ARBA"/>
</dbReference>
<dbReference type="GO" id="GO:0048646">
    <property type="term" value="P:anatomical structure formation involved in morphogenesis"/>
    <property type="evidence" value="ECO:0007669"/>
    <property type="project" value="UniProtKB-ARBA"/>
</dbReference>
<dbReference type="KEGG" id="goe:100897143"/>
<dbReference type="FunFam" id="2.10.25.10:FF:000172">
    <property type="entry name" value="FAT atypical cadherin 3"/>
    <property type="match status" value="1"/>
</dbReference>
<dbReference type="GeneID" id="100897143"/>
<keyword evidence="3" id="KW-0732">Signal</keyword>
<evidence type="ECO:0000256" key="7">
    <source>
        <dbReference type="PROSITE-ProRule" id="PRU00076"/>
    </source>
</evidence>
<dbReference type="GO" id="GO:0048667">
    <property type="term" value="P:cell morphogenesis involved in neuron differentiation"/>
    <property type="evidence" value="ECO:0007669"/>
    <property type="project" value="UniProtKB-ARBA"/>
</dbReference>
<evidence type="ECO:0000256" key="8">
    <source>
        <dbReference type="SAM" id="MobiDB-lite"/>
    </source>
</evidence>
<keyword evidence="2 7" id="KW-0245">EGF-like domain</keyword>
<dbReference type="PROSITE" id="PS50026">
    <property type="entry name" value="EGF_3"/>
    <property type="match status" value="1"/>
</dbReference>
<keyword evidence="1" id="KW-0217">Developmental protein</keyword>
<evidence type="ECO:0000313" key="11">
    <source>
        <dbReference type="Proteomes" id="UP000694867"/>
    </source>
</evidence>
<dbReference type="RefSeq" id="XP_018497663.1">
    <property type="nucleotide sequence ID" value="XM_018642147.1"/>
</dbReference>
<sequence>MSETTSLPPDPCENNPCKNGGTCSPLDDFSEYQCICPPGFRGGQCEGVLLVDSPAALIAGICCAVLLIVGLLVVTYFVVRKAKEKRRQHGTYSPSREEQNGRRFEMNHVLKPPPIERLI</sequence>
<dbReference type="AlphaFoldDB" id="A0AAJ7L956"/>
<keyword evidence="9" id="KW-0812">Transmembrane</keyword>
<evidence type="ECO:0000259" key="10">
    <source>
        <dbReference type="PROSITE" id="PS50026"/>
    </source>
</evidence>
<accession>A0AAJ7L956</accession>
<dbReference type="SUPFAM" id="SSF57196">
    <property type="entry name" value="EGF/Laminin"/>
    <property type="match status" value="1"/>
</dbReference>
<feature type="transmembrane region" description="Helical" evidence="9">
    <location>
        <begin position="56"/>
        <end position="79"/>
    </location>
</feature>
<keyword evidence="5 7" id="KW-1015">Disulfide bond</keyword>
<feature type="disulfide bond" evidence="7">
    <location>
        <begin position="17"/>
        <end position="34"/>
    </location>
</feature>
<dbReference type="Pfam" id="PF00008">
    <property type="entry name" value="EGF"/>
    <property type="match status" value="1"/>
</dbReference>
<keyword evidence="6" id="KW-0325">Glycoprotein</keyword>
<organism evidence="11 12">
    <name type="scientific">Galendromus occidentalis</name>
    <name type="common">western predatory mite</name>
    <dbReference type="NCBI Taxonomy" id="34638"/>
    <lineage>
        <taxon>Eukaryota</taxon>
        <taxon>Metazoa</taxon>
        <taxon>Ecdysozoa</taxon>
        <taxon>Arthropoda</taxon>
        <taxon>Chelicerata</taxon>
        <taxon>Arachnida</taxon>
        <taxon>Acari</taxon>
        <taxon>Parasitiformes</taxon>
        <taxon>Mesostigmata</taxon>
        <taxon>Gamasina</taxon>
        <taxon>Phytoseioidea</taxon>
        <taxon>Phytoseiidae</taxon>
        <taxon>Typhlodrominae</taxon>
        <taxon>Galendromus</taxon>
    </lineage>
</organism>
<evidence type="ECO:0000256" key="3">
    <source>
        <dbReference type="ARBA" id="ARBA00022729"/>
    </source>
</evidence>
<dbReference type="GO" id="GO:0043005">
    <property type="term" value="C:neuron projection"/>
    <property type="evidence" value="ECO:0007669"/>
    <property type="project" value="UniProtKB-ARBA"/>
</dbReference>
<keyword evidence="9" id="KW-1133">Transmembrane helix</keyword>
<feature type="region of interest" description="Disordered" evidence="8">
    <location>
        <begin position="83"/>
        <end position="106"/>
    </location>
</feature>
<dbReference type="InterPro" id="IPR000742">
    <property type="entry name" value="EGF"/>
</dbReference>
<evidence type="ECO:0000313" key="12">
    <source>
        <dbReference type="RefSeq" id="XP_018497663.1"/>
    </source>
</evidence>
<evidence type="ECO:0000256" key="1">
    <source>
        <dbReference type="ARBA" id="ARBA00022473"/>
    </source>
</evidence>
<dbReference type="PROSITE" id="PS00022">
    <property type="entry name" value="EGF_1"/>
    <property type="match status" value="1"/>
</dbReference>
<proteinExistence type="predicted"/>
<feature type="compositionally biased region" description="Basic and acidic residues" evidence="8">
    <location>
        <begin position="95"/>
        <end position="106"/>
    </location>
</feature>
<evidence type="ECO:0000256" key="9">
    <source>
        <dbReference type="SAM" id="Phobius"/>
    </source>
</evidence>
<reference evidence="12" key="1">
    <citation type="submission" date="2025-08" db="UniProtKB">
        <authorList>
            <consortium name="RefSeq"/>
        </authorList>
    </citation>
    <scope>IDENTIFICATION</scope>
</reference>
<dbReference type="PROSITE" id="PS01186">
    <property type="entry name" value="EGF_2"/>
    <property type="match status" value="1"/>
</dbReference>
<dbReference type="GO" id="GO:0009887">
    <property type="term" value="P:animal organ morphogenesis"/>
    <property type="evidence" value="ECO:0007669"/>
    <property type="project" value="UniProtKB-ARBA"/>
</dbReference>
<dbReference type="Proteomes" id="UP000694867">
    <property type="component" value="Unplaced"/>
</dbReference>
<comment type="caution">
    <text evidence="7">Lacks conserved residue(s) required for the propagation of feature annotation.</text>
</comment>
<keyword evidence="4" id="KW-0677">Repeat</keyword>
<evidence type="ECO:0000256" key="6">
    <source>
        <dbReference type="ARBA" id="ARBA00023180"/>
    </source>
</evidence>
<keyword evidence="9" id="KW-0472">Membrane</keyword>
<evidence type="ECO:0000256" key="4">
    <source>
        <dbReference type="ARBA" id="ARBA00022737"/>
    </source>
</evidence>
<evidence type="ECO:0000256" key="5">
    <source>
        <dbReference type="ARBA" id="ARBA00023157"/>
    </source>
</evidence>
<protein>
    <submittedName>
        <fullName evidence="12">Protein crumbs homolog 2</fullName>
    </submittedName>
</protein>
<dbReference type="CDD" id="cd00054">
    <property type="entry name" value="EGF_CA"/>
    <property type="match status" value="1"/>
</dbReference>
<gene>
    <name evidence="12" type="primary">LOC100897143</name>
</gene>
<feature type="disulfide bond" evidence="7">
    <location>
        <begin position="36"/>
        <end position="45"/>
    </location>
</feature>